<reference evidence="1 2" key="1">
    <citation type="submission" date="2019-06" db="EMBL/GenBank/DDBJ databases">
        <title>Draft genome sequence of the filamentous fungus Phialemoniopsis curvata isolated from diesel fuel.</title>
        <authorList>
            <person name="Varaljay V.A."/>
            <person name="Lyon W.J."/>
            <person name="Crouch A.L."/>
            <person name="Drake C.E."/>
            <person name="Hollomon J.M."/>
            <person name="Nadeau L.J."/>
            <person name="Nunn H.S."/>
            <person name="Stevenson B.S."/>
            <person name="Bojanowski C.L."/>
            <person name="Crookes-Goodson W.J."/>
        </authorList>
    </citation>
    <scope>NUCLEOTIDE SEQUENCE [LARGE SCALE GENOMIC DNA]</scope>
    <source>
        <strain evidence="1 2">D216</strain>
    </source>
</reference>
<name>A0A507BEK2_9PEZI</name>
<proteinExistence type="predicted"/>
<comment type="caution">
    <text evidence="1">The sequence shown here is derived from an EMBL/GenBank/DDBJ whole genome shotgun (WGS) entry which is preliminary data.</text>
</comment>
<accession>A0A507BEK2</accession>
<dbReference type="InterPro" id="IPR011009">
    <property type="entry name" value="Kinase-like_dom_sf"/>
</dbReference>
<evidence type="ECO:0000313" key="2">
    <source>
        <dbReference type="Proteomes" id="UP000319257"/>
    </source>
</evidence>
<dbReference type="Proteomes" id="UP000319257">
    <property type="component" value="Unassembled WGS sequence"/>
</dbReference>
<dbReference type="EMBL" id="SKBQ01000012">
    <property type="protein sequence ID" value="TPX17893.1"/>
    <property type="molecule type" value="Genomic_DNA"/>
</dbReference>
<evidence type="ECO:0000313" key="1">
    <source>
        <dbReference type="EMBL" id="TPX17893.1"/>
    </source>
</evidence>
<keyword evidence="2" id="KW-1185">Reference proteome</keyword>
<evidence type="ECO:0008006" key="3">
    <source>
        <dbReference type="Google" id="ProtNLM"/>
    </source>
</evidence>
<organism evidence="1 2">
    <name type="scientific">Thyridium curvatum</name>
    <dbReference type="NCBI Taxonomy" id="1093900"/>
    <lineage>
        <taxon>Eukaryota</taxon>
        <taxon>Fungi</taxon>
        <taxon>Dikarya</taxon>
        <taxon>Ascomycota</taxon>
        <taxon>Pezizomycotina</taxon>
        <taxon>Sordariomycetes</taxon>
        <taxon>Sordariomycetidae</taxon>
        <taxon>Thyridiales</taxon>
        <taxon>Thyridiaceae</taxon>
        <taxon>Thyridium</taxon>
    </lineage>
</organism>
<dbReference type="GeneID" id="41970441"/>
<dbReference type="AlphaFoldDB" id="A0A507BEK2"/>
<dbReference type="RefSeq" id="XP_030999604.1">
    <property type="nucleotide sequence ID" value="XM_031137246.1"/>
</dbReference>
<dbReference type="InParanoid" id="A0A507BEK2"/>
<sequence>MSLIGGFRSDTVESIKGCCAEEAKNPPIARKYGDIPVSYDSITREWLTATLARDRKDTSVKNFALGPEDNGSSERRRIDIEWEGAEADKMPKSVFCKAAHSINNRITLSVGGTYTEVCFFNEVRPLIEIEAPTAYFAGYNPDSWAAMIMLKDMGSATHFCTYKTALTKVQFAEQFQILAKLHGRFYQSKEPFFPRLLHYKDRIQNLISIGIEDACRNGFREARREIPPRLFAREAEIWPATLKSVERNASLPETTVHGDVHLGMNPRDWSYRDREWLTMETSRNLGNWYITPSGHMGLADWQAMARGHWSRDVAYVLGTGVPTEKRRLWDKEMVELYLFEFEKAGGPKVTVDEAWLEIRRQSLGALAYWTLTLTPSKLMPDMQTEATTRDFLGRICDFMDDHDVLDAFDF</sequence>
<dbReference type="Gene3D" id="3.90.1200.10">
    <property type="match status" value="1"/>
</dbReference>
<gene>
    <name evidence="1" type="ORF">E0L32_002994</name>
</gene>
<dbReference type="SUPFAM" id="SSF56112">
    <property type="entry name" value="Protein kinase-like (PK-like)"/>
    <property type="match status" value="1"/>
</dbReference>
<dbReference type="OrthoDB" id="191037at2759"/>
<protein>
    <recommendedName>
        <fullName evidence="3">Aminoglycoside phosphotransferase domain-containing protein</fullName>
    </recommendedName>
</protein>